<accession>A0AAF0E3C5</accession>
<keyword evidence="4" id="KW-1185">Reference proteome</keyword>
<sequence>MSKSVAALFMGIGAMSWHAAYALRPVCWEVVFLLTKVLFVLPYDWFSDTSFVDERVAILAGLASALLRSVVVEGLRLLGNEMCVIVVIALAWRRSSNELVSSSAQEDMCLIDVDDPRFPIALWLGVGWAAAELIAGSYQLCKFLPLYRSVDRIPNLDEEDLLTDYVSPGEVRASQSDDAVSRGTRSESSDDDDDDDDDEMPLDEAILVREKAELEEQLGELLENVSPATITLWRLDSVLWNVGCTLMLSASLTHAQGCLGDPTTIGSTYAFVPFPSISAMWPTLLLLVSLHTVATTVWMVLLPRLGLISITYTTMLVGLALLSAGLGRWGALT</sequence>
<name>A0AAF0E3C5_9BASI</name>
<feature type="compositionally biased region" description="Acidic residues" evidence="1">
    <location>
        <begin position="189"/>
        <end position="199"/>
    </location>
</feature>
<reference evidence="3" key="1">
    <citation type="submission" date="2023-03" db="EMBL/GenBank/DDBJ databases">
        <title>Mating type loci evolution in Malassezia.</title>
        <authorList>
            <person name="Coelho M.A."/>
        </authorList>
    </citation>
    <scope>NUCLEOTIDE SEQUENCE</scope>
    <source>
        <strain evidence="3">CBS 7876</strain>
    </source>
</reference>
<proteinExistence type="predicted"/>
<dbReference type="Proteomes" id="UP001214603">
    <property type="component" value="Chromosome 9"/>
</dbReference>
<keyword evidence="2" id="KW-0812">Transmembrane</keyword>
<evidence type="ECO:0000313" key="4">
    <source>
        <dbReference type="Proteomes" id="UP001214603"/>
    </source>
</evidence>
<dbReference type="AlphaFoldDB" id="A0AAF0E3C5"/>
<keyword evidence="2" id="KW-0472">Membrane</keyword>
<dbReference type="EMBL" id="CP119942">
    <property type="protein sequence ID" value="WFD04661.1"/>
    <property type="molecule type" value="Genomic_DNA"/>
</dbReference>
<organism evidence="3 4">
    <name type="scientific">Malassezia obtusa</name>
    <dbReference type="NCBI Taxonomy" id="76774"/>
    <lineage>
        <taxon>Eukaryota</taxon>
        <taxon>Fungi</taxon>
        <taxon>Dikarya</taxon>
        <taxon>Basidiomycota</taxon>
        <taxon>Ustilaginomycotina</taxon>
        <taxon>Malasseziomycetes</taxon>
        <taxon>Malasseziales</taxon>
        <taxon>Malasseziaceae</taxon>
        <taxon>Malassezia</taxon>
    </lineage>
</organism>
<evidence type="ECO:0000256" key="1">
    <source>
        <dbReference type="SAM" id="MobiDB-lite"/>
    </source>
</evidence>
<keyword evidence="2" id="KW-1133">Transmembrane helix</keyword>
<evidence type="ECO:0008006" key="5">
    <source>
        <dbReference type="Google" id="ProtNLM"/>
    </source>
</evidence>
<feature type="transmembrane region" description="Helical" evidence="2">
    <location>
        <begin position="279"/>
        <end position="302"/>
    </location>
</feature>
<evidence type="ECO:0000256" key="2">
    <source>
        <dbReference type="SAM" id="Phobius"/>
    </source>
</evidence>
<evidence type="ECO:0000313" key="3">
    <source>
        <dbReference type="EMBL" id="WFD04661.1"/>
    </source>
</evidence>
<gene>
    <name evidence="3" type="ORF">MOBT1_003375</name>
</gene>
<feature type="region of interest" description="Disordered" evidence="1">
    <location>
        <begin position="170"/>
        <end position="199"/>
    </location>
</feature>
<feature type="transmembrane region" description="Helical" evidence="2">
    <location>
        <begin position="309"/>
        <end position="331"/>
    </location>
</feature>
<protein>
    <recommendedName>
        <fullName evidence="5">Transmembrane protein</fullName>
    </recommendedName>
</protein>